<evidence type="ECO:0000313" key="4">
    <source>
        <dbReference type="Proteomes" id="UP001176517"/>
    </source>
</evidence>
<accession>A0AAN6GRD1</accession>
<feature type="compositionally biased region" description="Polar residues" evidence="1">
    <location>
        <begin position="466"/>
        <end position="477"/>
    </location>
</feature>
<feature type="compositionally biased region" description="Basic and acidic residues" evidence="1">
    <location>
        <begin position="502"/>
        <end position="519"/>
    </location>
</feature>
<feature type="region of interest" description="Disordered" evidence="1">
    <location>
        <begin position="580"/>
        <end position="678"/>
    </location>
</feature>
<keyword evidence="4" id="KW-1185">Reference proteome</keyword>
<feature type="region of interest" description="Disordered" evidence="1">
    <location>
        <begin position="40"/>
        <end position="66"/>
    </location>
</feature>
<keyword evidence="2" id="KW-1133">Transmembrane helix</keyword>
<feature type="compositionally biased region" description="Basic and acidic residues" evidence="1">
    <location>
        <begin position="456"/>
        <end position="465"/>
    </location>
</feature>
<feature type="region of interest" description="Disordered" evidence="1">
    <location>
        <begin position="456"/>
        <end position="519"/>
    </location>
</feature>
<feature type="region of interest" description="Disordered" evidence="1">
    <location>
        <begin position="304"/>
        <end position="333"/>
    </location>
</feature>
<evidence type="ECO:0000313" key="3">
    <source>
        <dbReference type="EMBL" id="KAK0552725.1"/>
    </source>
</evidence>
<feature type="transmembrane region" description="Helical" evidence="2">
    <location>
        <begin position="528"/>
        <end position="548"/>
    </location>
</feature>
<evidence type="ECO:0000256" key="2">
    <source>
        <dbReference type="SAM" id="Phobius"/>
    </source>
</evidence>
<protein>
    <submittedName>
        <fullName evidence="3">Uncharacterized protein</fullName>
    </submittedName>
</protein>
<name>A0AAN6GRD1_9BASI</name>
<feature type="compositionally biased region" description="Basic and acidic residues" evidence="1">
    <location>
        <begin position="311"/>
        <end position="320"/>
    </location>
</feature>
<feature type="compositionally biased region" description="Low complexity" evidence="1">
    <location>
        <begin position="635"/>
        <end position="652"/>
    </location>
</feature>
<dbReference type="AlphaFoldDB" id="A0AAN6GRD1"/>
<feature type="region of interest" description="Disordered" evidence="1">
    <location>
        <begin position="95"/>
        <end position="142"/>
    </location>
</feature>
<keyword evidence="2" id="KW-0472">Membrane</keyword>
<keyword evidence="2" id="KW-0812">Transmembrane</keyword>
<feature type="compositionally biased region" description="Low complexity" evidence="1">
    <location>
        <begin position="586"/>
        <end position="616"/>
    </location>
</feature>
<evidence type="ECO:0000256" key="1">
    <source>
        <dbReference type="SAM" id="MobiDB-lite"/>
    </source>
</evidence>
<gene>
    <name evidence="3" type="ORF">OC846_002788</name>
</gene>
<proteinExistence type="predicted"/>
<sequence>MYHSSSNRTRAVDTAPVMVIIDQIPPTNKSYLTCQPFQLQPAPRPRKLSKQDSKDTLKSAASHKTSYRPSELKKIDIILAPSDFRSPLTKHLHELEPYPEIPIDKKPDSDTMPCSCRDHDGPASQEPNDLDRASSPTVRDAGQARWRGALPYRSTPATSIDTTTTAADANEAHSIQILVTGPESPADKARALDPPSIKHDPPMQQQGRGDGWGGIRAPISWFENSFVPGPLATPTPSVIEARETGKVDADILLPLRGPLATKRRSLIQRSLASLRGAPVGPPLPPLILTSDGMRATEPLQVIKKSKSGGGEQHDEGDGLEGKNVSIGQPPAAYPSARSTHILLKGSGDIAQTTLDFSHLPAALATTQHHRTEGQTDEPEDGWKERLVSAVQSALRQTSAAASDARASLALLPKRRKDDAGATNAPNRFSLTGVRPTVVHEFTREDLQMLNAIEALNGKDGHEKDPIQTQYSSQNLSGRSKAPEDDSARPISLTEFAATSRIEGQRKEQESAGQAGREKATAKGQRRQICLFVLLGVFGVVILANLILLNVKVLAKPEHGEVDTISSDALPALPIGSDSAKTATNNATETLPASTTTTTSSLASSSLAATSHSPSSPILDSATTTSAPDAPLTFLPVTPAPTASVPAASSTAPNVLNTPEPAGGSVARRLLVRQVRSSS</sequence>
<comment type="caution">
    <text evidence="3">The sequence shown here is derived from an EMBL/GenBank/DDBJ whole genome shotgun (WGS) entry which is preliminary data.</text>
</comment>
<dbReference type="Proteomes" id="UP001176517">
    <property type="component" value="Unassembled WGS sequence"/>
</dbReference>
<reference evidence="3" key="1">
    <citation type="journal article" date="2023" name="PhytoFront">
        <title>Draft Genome Resources of Seven Strains of Tilletia horrida, Causal Agent of Kernel Smut of Rice.</title>
        <authorList>
            <person name="Khanal S."/>
            <person name="Antony Babu S."/>
            <person name="Zhou X.G."/>
        </authorList>
    </citation>
    <scope>NUCLEOTIDE SEQUENCE</scope>
    <source>
        <strain evidence="3">TX6</strain>
    </source>
</reference>
<organism evidence="3 4">
    <name type="scientific">Tilletia horrida</name>
    <dbReference type="NCBI Taxonomy" id="155126"/>
    <lineage>
        <taxon>Eukaryota</taxon>
        <taxon>Fungi</taxon>
        <taxon>Dikarya</taxon>
        <taxon>Basidiomycota</taxon>
        <taxon>Ustilaginomycotina</taxon>
        <taxon>Exobasidiomycetes</taxon>
        <taxon>Tilletiales</taxon>
        <taxon>Tilletiaceae</taxon>
        <taxon>Tilletia</taxon>
    </lineage>
</organism>
<feature type="compositionally biased region" description="Low complexity" evidence="1">
    <location>
        <begin position="664"/>
        <end position="678"/>
    </location>
</feature>
<dbReference type="EMBL" id="JAPDMZ010000059">
    <property type="protein sequence ID" value="KAK0552725.1"/>
    <property type="molecule type" value="Genomic_DNA"/>
</dbReference>
<feature type="compositionally biased region" description="Basic and acidic residues" evidence="1">
    <location>
        <begin position="95"/>
        <end position="109"/>
    </location>
</feature>